<dbReference type="PANTHER" id="PTHR39428:SF3">
    <property type="entry name" value="DEAZAFLAVIN-DEPENDENT NITROREDUCTASE"/>
    <property type="match status" value="1"/>
</dbReference>
<comment type="catalytic activity">
    <reaction evidence="2">
        <text>oxidized coenzyme F420-(gamma-L-Glu)(n) + a quinol + H(+) = reduced coenzyme F420-(gamma-L-Glu)(n) + a quinone</text>
        <dbReference type="Rhea" id="RHEA:39663"/>
        <dbReference type="Rhea" id="RHEA-COMP:12939"/>
        <dbReference type="Rhea" id="RHEA-COMP:14378"/>
        <dbReference type="ChEBI" id="CHEBI:15378"/>
        <dbReference type="ChEBI" id="CHEBI:24646"/>
        <dbReference type="ChEBI" id="CHEBI:132124"/>
        <dbReference type="ChEBI" id="CHEBI:133980"/>
        <dbReference type="ChEBI" id="CHEBI:139511"/>
    </reaction>
</comment>
<dbReference type="EMBL" id="BAABKQ010000001">
    <property type="protein sequence ID" value="GAA4817334.1"/>
    <property type="molecule type" value="Genomic_DNA"/>
</dbReference>
<reference evidence="5" key="1">
    <citation type="journal article" date="2019" name="Int. J. Syst. Evol. Microbiol.">
        <title>The Global Catalogue of Microorganisms (GCM) 10K type strain sequencing project: providing services to taxonomists for standard genome sequencing and annotation.</title>
        <authorList>
            <consortium name="The Broad Institute Genomics Platform"/>
            <consortium name="The Broad Institute Genome Sequencing Center for Infectious Disease"/>
            <person name="Wu L."/>
            <person name="Ma J."/>
        </authorList>
    </citation>
    <scope>NUCLEOTIDE SEQUENCE [LARGE SCALE GENOMIC DNA]</scope>
    <source>
        <strain evidence="5">JCM 18542</strain>
    </source>
</reference>
<dbReference type="InterPro" id="IPR004378">
    <property type="entry name" value="F420H2_quin_Rdtase"/>
</dbReference>
<keyword evidence="5" id="KW-1185">Reference proteome</keyword>
<proteinExistence type="inferred from homology"/>
<dbReference type="RefSeq" id="WP_200175818.1">
    <property type="nucleotide sequence ID" value="NZ_BAABKQ010000001.1"/>
</dbReference>
<dbReference type="Proteomes" id="UP001500839">
    <property type="component" value="Unassembled WGS sequence"/>
</dbReference>
<dbReference type="InterPro" id="IPR012349">
    <property type="entry name" value="Split_barrel_FMN-bd"/>
</dbReference>
<dbReference type="SUPFAM" id="SSF50475">
    <property type="entry name" value="FMN-binding split barrel"/>
    <property type="match status" value="1"/>
</dbReference>
<comment type="similarity">
    <text evidence="1">Belongs to the F420H(2)-dependent quinone reductase family.</text>
</comment>
<feature type="region of interest" description="Disordered" evidence="3">
    <location>
        <begin position="1"/>
        <end position="22"/>
    </location>
</feature>
<evidence type="ECO:0000256" key="3">
    <source>
        <dbReference type="SAM" id="MobiDB-lite"/>
    </source>
</evidence>
<comment type="caution">
    <text evidence="4">The sequence shown here is derived from an EMBL/GenBank/DDBJ whole genome shotgun (WGS) entry which is preliminary data.</text>
</comment>
<evidence type="ECO:0000313" key="5">
    <source>
        <dbReference type="Proteomes" id="UP001500839"/>
    </source>
</evidence>
<protein>
    <submittedName>
        <fullName evidence="4">Deazaflavin-dependent nitroreductase Ddn</fullName>
    </submittedName>
</protein>
<accession>A0ABP9CSY6</accession>
<dbReference type="Pfam" id="PF04075">
    <property type="entry name" value="F420H2_quin_red"/>
    <property type="match status" value="1"/>
</dbReference>
<dbReference type="PANTHER" id="PTHR39428">
    <property type="entry name" value="F420H(2)-DEPENDENT QUINONE REDUCTASE RV1261C"/>
    <property type="match status" value="1"/>
</dbReference>
<evidence type="ECO:0000256" key="2">
    <source>
        <dbReference type="ARBA" id="ARBA00049106"/>
    </source>
</evidence>
<gene>
    <name evidence="4" type="primary">ddn</name>
    <name evidence="4" type="ORF">GCM10023353_24960</name>
</gene>
<dbReference type="NCBIfam" id="TIGR00026">
    <property type="entry name" value="hi_GC_TIGR00026"/>
    <property type="match status" value="1"/>
</dbReference>
<name>A0ABP9CSY6_9ACTN</name>
<dbReference type="Gene3D" id="2.30.110.10">
    <property type="entry name" value="Electron Transport, Fmn-binding Protein, Chain A"/>
    <property type="match status" value="1"/>
</dbReference>
<sequence>MTADDSDGEPRPPSGAARKRRRTPFLITHLASRLLKPMSRANAWLYRRSGGRVLGSLGSRPLCLLTTTGRRSGLPRTQTLLYVPDGDAVLLVAAQGGLPNNPLWLLNLRADPSVTVQTGNRVRRLRAREATPEERARLWPRLIAHYHGWEQYQSWTDRTIPVVICTPE</sequence>
<organism evidence="4 5">
    <name type="scientific">Tomitella cavernea</name>
    <dbReference type="NCBI Taxonomy" id="1387982"/>
    <lineage>
        <taxon>Bacteria</taxon>
        <taxon>Bacillati</taxon>
        <taxon>Actinomycetota</taxon>
        <taxon>Actinomycetes</taxon>
        <taxon>Mycobacteriales</taxon>
        <taxon>Tomitella</taxon>
    </lineage>
</organism>
<evidence type="ECO:0000313" key="4">
    <source>
        <dbReference type="EMBL" id="GAA4817334.1"/>
    </source>
</evidence>
<evidence type="ECO:0000256" key="1">
    <source>
        <dbReference type="ARBA" id="ARBA00008710"/>
    </source>
</evidence>